<evidence type="ECO:0000313" key="2">
    <source>
        <dbReference type="EMBL" id="THC87599.1"/>
    </source>
</evidence>
<keyword evidence="3" id="KW-1185">Reference proteome</keyword>
<evidence type="ECO:0000256" key="1">
    <source>
        <dbReference type="SAM" id="MobiDB-lite"/>
    </source>
</evidence>
<dbReference type="AlphaFoldDB" id="A0A4S3IYW6"/>
<feature type="region of interest" description="Disordered" evidence="1">
    <location>
        <begin position="1"/>
        <end position="58"/>
    </location>
</feature>
<name>A0A4S3IYW6_9EURO</name>
<sequence length="314" mass="35202">MAIPPVGDPENTPKTPENSARNNDEPSLAPAQRARTRRTHTQNTAIPPLDFNVPDDTSNRVTNQMVWALIINLKKTIAHQNITIESTRAEIQEIKTGQQDLQNENAKLRYRPFDPKSNTAPTLDEDIDNDRFTRFLPTEAANTHIRAALLNAEPTKEVQVAGIGATKTGYIIRFRDAQSAEVARNNTEWLEDLGNGTKVVRPRFGIVVHRVPTEDFDLEGNKRKGIEKIMEENELTGRGFLVEDIAWLKKKDRPLGRSASMGIWLNSPEAAEWIINNGLLVGQRYIGSVELYRVDQKSVDIARANMTSATVSQE</sequence>
<organism evidence="2 3">
    <name type="scientific">Aspergillus tanneri</name>
    <dbReference type="NCBI Taxonomy" id="1220188"/>
    <lineage>
        <taxon>Eukaryota</taxon>
        <taxon>Fungi</taxon>
        <taxon>Dikarya</taxon>
        <taxon>Ascomycota</taxon>
        <taxon>Pezizomycotina</taxon>
        <taxon>Eurotiomycetes</taxon>
        <taxon>Eurotiomycetidae</taxon>
        <taxon>Eurotiales</taxon>
        <taxon>Aspergillaceae</taxon>
        <taxon>Aspergillus</taxon>
        <taxon>Aspergillus subgen. Circumdati</taxon>
    </lineage>
</organism>
<gene>
    <name evidence="2" type="ORF">EYZ11_012956</name>
</gene>
<dbReference type="EMBL" id="SOSA01001120">
    <property type="protein sequence ID" value="THC87599.1"/>
    <property type="molecule type" value="Genomic_DNA"/>
</dbReference>
<dbReference type="VEuPathDB" id="FungiDB:EYZ11_012956"/>
<comment type="caution">
    <text evidence="2">The sequence shown here is derived from an EMBL/GenBank/DDBJ whole genome shotgun (WGS) entry which is preliminary data.</text>
</comment>
<reference evidence="2 3" key="1">
    <citation type="submission" date="2019-03" db="EMBL/GenBank/DDBJ databases">
        <title>The genome sequence of a newly discovered highly antifungal drug resistant Aspergillus species, Aspergillus tanneri NIH 1004.</title>
        <authorList>
            <person name="Mounaud S."/>
            <person name="Singh I."/>
            <person name="Joardar V."/>
            <person name="Pakala S."/>
            <person name="Pakala S."/>
            <person name="Venepally P."/>
            <person name="Hoover J."/>
            <person name="Nierman W."/>
            <person name="Chung J."/>
            <person name="Losada L."/>
        </authorList>
    </citation>
    <scope>NUCLEOTIDE SEQUENCE [LARGE SCALE GENOMIC DNA]</scope>
    <source>
        <strain evidence="2 3">NIH1004</strain>
    </source>
</reference>
<feature type="compositionally biased region" description="Polar residues" evidence="1">
    <location>
        <begin position="12"/>
        <end position="21"/>
    </location>
</feature>
<evidence type="ECO:0000313" key="3">
    <source>
        <dbReference type="Proteomes" id="UP000308092"/>
    </source>
</evidence>
<dbReference type="Proteomes" id="UP000308092">
    <property type="component" value="Unassembled WGS sequence"/>
</dbReference>
<proteinExistence type="predicted"/>
<protein>
    <submittedName>
        <fullName evidence="2">Uncharacterized protein</fullName>
    </submittedName>
</protein>
<accession>A0A4S3IYW6</accession>
<dbReference type="STRING" id="1220188.A0A4S3IYW6"/>